<protein>
    <submittedName>
        <fullName evidence="2">Uncharacterized protein</fullName>
    </submittedName>
</protein>
<dbReference type="EMBL" id="APWK03000002">
    <property type="protein sequence ID" value="PHH56163.1"/>
    <property type="molecule type" value="Genomic_DNA"/>
</dbReference>
<name>A0A2C5XL00_9PEZI</name>
<dbReference type="OrthoDB" id="3563866at2759"/>
<comment type="caution">
    <text evidence="2">The sequence shown here is derived from an EMBL/GenBank/DDBJ whole genome shotgun (WGS) entry which is preliminary data.</text>
</comment>
<organism evidence="2 3">
    <name type="scientific">Ceratocystis fimbriata CBS 114723</name>
    <dbReference type="NCBI Taxonomy" id="1035309"/>
    <lineage>
        <taxon>Eukaryota</taxon>
        <taxon>Fungi</taxon>
        <taxon>Dikarya</taxon>
        <taxon>Ascomycota</taxon>
        <taxon>Pezizomycotina</taxon>
        <taxon>Sordariomycetes</taxon>
        <taxon>Hypocreomycetidae</taxon>
        <taxon>Microascales</taxon>
        <taxon>Ceratocystidaceae</taxon>
        <taxon>Ceratocystis</taxon>
    </lineage>
</organism>
<evidence type="ECO:0000313" key="2">
    <source>
        <dbReference type="EMBL" id="PHH56163.1"/>
    </source>
</evidence>
<reference evidence="2 3" key="1">
    <citation type="journal article" date="2013" name="Fungal Biol.">
        <title>Analysis of microsatellite markers in the genome of the plant pathogen Ceratocystis fimbriata.</title>
        <authorList>
            <person name="Simpson M.C."/>
            <person name="Wilken P.M."/>
            <person name="Coetzee M.P."/>
            <person name="Wingfield M.J."/>
            <person name="Wingfield B.D."/>
        </authorList>
    </citation>
    <scope>NUCLEOTIDE SEQUENCE [LARGE SCALE GENOMIC DNA]</scope>
    <source>
        <strain evidence="2 3">CBS 114723</strain>
    </source>
</reference>
<dbReference type="Proteomes" id="UP000222788">
    <property type="component" value="Unassembled WGS sequence"/>
</dbReference>
<sequence length="119" mass="12893">MDRSSTNTPTPSEASSTAGHRSETPTLSHPQVNSAGNPLPPLCREYPLPKEPVDVAEALARPPLRWTIKGTMAAGEHRQIRVKTDEEKAQEFAQAKADLVKASASLKNLPNIDRRSPSS</sequence>
<evidence type="ECO:0000313" key="3">
    <source>
        <dbReference type="Proteomes" id="UP000222788"/>
    </source>
</evidence>
<accession>A0A2C5XL00</accession>
<feature type="compositionally biased region" description="Polar residues" evidence="1">
    <location>
        <begin position="1"/>
        <end position="36"/>
    </location>
</feature>
<feature type="region of interest" description="Disordered" evidence="1">
    <location>
        <begin position="1"/>
        <end position="47"/>
    </location>
</feature>
<proteinExistence type="predicted"/>
<reference evidence="2 3" key="2">
    <citation type="journal article" date="2013" name="IMA Fungus">
        <title>IMA Genome-F 1: Ceratocystis fimbriata: Draft nuclear genome sequence for the plant pathogen, Ceratocystis fimbriata.</title>
        <authorList>
            <person name="Wilken P.M."/>
            <person name="Steenkamp E.T."/>
            <person name="Wingfield M.J."/>
            <person name="de Beer Z.W."/>
            <person name="Wingfield B.D."/>
        </authorList>
    </citation>
    <scope>NUCLEOTIDE SEQUENCE [LARGE SCALE GENOMIC DNA]</scope>
    <source>
        <strain evidence="2 3">CBS 114723</strain>
    </source>
</reference>
<gene>
    <name evidence="2" type="ORF">CFIMG_007770RA00001</name>
</gene>
<keyword evidence="3" id="KW-1185">Reference proteome</keyword>
<evidence type="ECO:0000256" key="1">
    <source>
        <dbReference type="SAM" id="MobiDB-lite"/>
    </source>
</evidence>
<dbReference type="AlphaFoldDB" id="A0A2C5XL00"/>